<dbReference type="InterPro" id="IPR004101">
    <property type="entry name" value="Mur_ligase_C"/>
</dbReference>
<evidence type="ECO:0000259" key="17">
    <source>
        <dbReference type="Pfam" id="PF08245"/>
    </source>
</evidence>
<comment type="subcellular location">
    <subcellularLocation>
        <location evidence="1 14">Cytoplasm</location>
    </subcellularLocation>
</comment>
<dbReference type="InterPro" id="IPR005758">
    <property type="entry name" value="UDP-N-AcMur_Ala_ligase_MurC"/>
</dbReference>
<keyword evidence="12 14" id="KW-0961">Cell wall biogenesis/degradation</keyword>
<dbReference type="InterPro" id="IPR036615">
    <property type="entry name" value="Mur_ligase_C_dom_sf"/>
</dbReference>
<evidence type="ECO:0000256" key="10">
    <source>
        <dbReference type="ARBA" id="ARBA00022984"/>
    </source>
</evidence>
<dbReference type="GO" id="GO:0008360">
    <property type="term" value="P:regulation of cell shape"/>
    <property type="evidence" value="ECO:0007669"/>
    <property type="project" value="UniProtKB-KW"/>
</dbReference>
<keyword evidence="11 14" id="KW-0131">Cell cycle</keyword>
<evidence type="ECO:0000256" key="8">
    <source>
        <dbReference type="ARBA" id="ARBA00022840"/>
    </source>
</evidence>
<name>A0A939DBD0_CLOAM</name>
<dbReference type="PANTHER" id="PTHR43445">
    <property type="entry name" value="UDP-N-ACETYLMURAMATE--L-ALANINE LIGASE-RELATED"/>
    <property type="match status" value="1"/>
</dbReference>
<comment type="caution">
    <text evidence="18">The sequence shown here is derived from an EMBL/GenBank/DDBJ whole genome shotgun (WGS) entry which is preliminary data.</text>
</comment>
<evidence type="ECO:0000256" key="6">
    <source>
        <dbReference type="ARBA" id="ARBA00022618"/>
    </source>
</evidence>
<evidence type="ECO:0000259" key="15">
    <source>
        <dbReference type="Pfam" id="PF01225"/>
    </source>
</evidence>
<comment type="pathway">
    <text evidence="2 14">Cell wall biogenesis; peptidoglycan biosynthesis.</text>
</comment>
<dbReference type="InterPro" id="IPR013221">
    <property type="entry name" value="Mur_ligase_cen"/>
</dbReference>
<evidence type="ECO:0000256" key="14">
    <source>
        <dbReference type="HAMAP-Rule" id="MF_00046"/>
    </source>
</evidence>
<dbReference type="SUPFAM" id="SSF53244">
    <property type="entry name" value="MurD-like peptide ligases, peptide-binding domain"/>
    <property type="match status" value="1"/>
</dbReference>
<gene>
    <name evidence="14" type="primary">murC</name>
    <name evidence="18" type="ORF">JYB65_12430</name>
</gene>
<dbReference type="SUPFAM" id="SSF51984">
    <property type="entry name" value="MurCD N-terminal domain"/>
    <property type="match status" value="1"/>
</dbReference>
<organism evidence="18 19">
    <name type="scientific">Clostridium aminobutyricum</name>
    <dbReference type="NCBI Taxonomy" id="33953"/>
    <lineage>
        <taxon>Bacteria</taxon>
        <taxon>Bacillati</taxon>
        <taxon>Bacillota</taxon>
        <taxon>Clostridia</taxon>
        <taxon>Eubacteriales</taxon>
        <taxon>Clostridiaceae</taxon>
        <taxon>Clostridium</taxon>
    </lineage>
</organism>
<dbReference type="NCBIfam" id="TIGR01082">
    <property type="entry name" value="murC"/>
    <property type="match status" value="1"/>
</dbReference>
<dbReference type="InterPro" id="IPR000713">
    <property type="entry name" value="Mur_ligase_N"/>
</dbReference>
<comment type="catalytic activity">
    <reaction evidence="13 14">
        <text>UDP-N-acetyl-alpha-D-muramate + L-alanine + ATP = UDP-N-acetyl-alpha-D-muramoyl-L-alanine + ADP + phosphate + H(+)</text>
        <dbReference type="Rhea" id="RHEA:23372"/>
        <dbReference type="ChEBI" id="CHEBI:15378"/>
        <dbReference type="ChEBI" id="CHEBI:30616"/>
        <dbReference type="ChEBI" id="CHEBI:43474"/>
        <dbReference type="ChEBI" id="CHEBI:57972"/>
        <dbReference type="ChEBI" id="CHEBI:70757"/>
        <dbReference type="ChEBI" id="CHEBI:83898"/>
        <dbReference type="ChEBI" id="CHEBI:456216"/>
        <dbReference type="EC" id="6.3.2.8"/>
    </reaction>
</comment>
<dbReference type="GO" id="GO:0005737">
    <property type="term" value="C:cytoplasm"/>
    <property type="evidence" value="ECO:0007669"/>
    <property type="project" value="UniProtKB-SubCell"/>
</dbReference>
<proteinExistence type="inferred from homology"/>
<dbReference type="Gene3D" id="3.40.50.720">
    <property type="entry name" value="NAD(P)-binding Rossmann-like Domain"/>
    <property type="match status" value="1"/>
</dbReference>
<evidence type="ECO:0000313" key="19">
    <source>
        <dbReference type="Proteomes" id="UP000664545"/>
    </source>
</evidence>
<feature type="domain" description="Mur ligase C-terminal" evidence="16">
    <location>
        <begin position="319"/>
        <end position="451"/>
    </location>
</feature>
<dbReference type="Pfam" id="PF02875">
    <property type="entry name" value="Mur_ligase_C"/>
    <property type="match status" value="1"/>
</dbReference>
<evidence type="ECO:0000256" key="11">
    <source>
        <dbReference type="ARBA" id="ARBA00023306"/>
    </source>
</evidence>
<reference evidence="18" key="1">
    <citation type="submission" date="2021-02" db="EMBL/GenBank/DDBJ databases">
        <title>Abyssanaerobacter marinus gen.nov., sp., nov, anaerobic bacterium isolated from the Onnuri vent field of Indian Ocean and suggestion of Mogibacteriaceae fam. nov., and proposal of reclassification of ambiguous this family's genus member.</title>
        <authorList>
            <person name="Kim Y.J."/>
            <person name="Yang J.-A."/>
        </authorList>
    </citation>
    <scope>NUCLEOTIDE SEQUENCE</scope>
    <source>
        <strain evidence="18">DSM 2634</strain>
    </source>
</reference>
<evidence type="ECO:0000256" key="5">
    <source>
        <dbReference type="ARBA" id="ARBA00022598"/>
    </source>
</evidence>
<evidence type="ECO:0000256" key="1">
    <source>
        <dbReference type="ARBA" id="ARBA00004496"/>
    </source>
</evidence>
<protein>
    <recommendedName>
        <fullName evidence="3 14">UDP-N-acetylmuramate--L-alanine ligase</fullName>
        <ecNumber evidence="3 14">6.3.2.8</ecNumber>
    </recommendedName>
    <alternativeName>
        <fullName evidence="14">UDP-N-acetylmuramoyl-L-alanine synthetase</fullName>
    </alternativeName>
</protein>
<evidence type="ECO:0000256" key="13">
    <source>
        <dbReference type="ARBA" id="ARBA00047833"/>
    </source>
</evidence>
<evidence type="ECO:0000259" key="16">
    <source>
        <dbReference type="Pfam" id="PF02875"/>
    </source>
</evidence>
<dbReference type="Pfam" id="PF01225">
    <property type="entry name" value="Mur_ligase"/>
    <property type="match status" value="1"/>
</dbReference>
<dbReference type="PANTHER" id="PTHR43445:SF3">
    <property type="entry name" value="UDP-N-ACETYLMURAMATE--L-ALANINE LIGASE"/>
    <property type="match status" value="1"/>
</dbReference>
<keyword evidence="4 14" id="KW-0963">Cytoplasm</keyword>
<dbReference type="Pfam" id="PF08245">
    <property type="entry name" value="Mur_ligase_M"/>
    <property type="match status" value="1"/>
</dbReference>
<feature type="binding site" evidence="14">
    <location>
        <begin position="120"/>
        <end position="126"/>
    </location>
    <ligand>
        <name>ATP</name>
        <dbReference type="ChEBI" id="CHEBI:30616"/>
    </ligand>
</feature>
<evidence type="ECO:0000256" key="4">
    <source>
        <dbReference type="ARBA" id="ARBA00022490"/>
    </source>
</evidence>
<dbReference type="AlphaFoldDB" id="A0A939DBD0"/>
<dbReference type="RefSeq" id="WP_206583107.1">
    <property type="nucleotide sequence ID" value="NZ_JAFJZZ010000007.1"/>
</dbReference>
<dbReference type="GO" id="GO:0008763">
    <property type="term" value="F:UDP-N-acetylmuramate-L-alanine ligase activity"/>
    <property type="evidence" value="ECO:0007669"/>
    <property type="project" value="UniProtKB-UniRule"/>
</dbReference>
<keyword evidence="7 14" id="KW-0547">Nucleotide-binding</keyword>
<evidence type="ECO:0000313" key="18">
    <source>
        <dbReference type="EMBL" id="MBN7774173.1"/>
    </source>
</evidence>
<dbReference type="InterPro" id="IPR050061">
    <property type="entry name" value="MurCDEF_pg_biosynth"/>
</dbReference>
<dbReference type="GO" id="GO:0051301">
    <property type="term" value="P:cell division"/>
    <property type="evidence" value="ECO:0007669"/>
    <property type="project" value="UniProtKB-KW"/>
</dbReference>
<comment type="function">
    <text evidence="14">Cell wall formation.</text>
</comment>
<keyword evidence="10 14" id="KW-0573">Peptidoglycan synthesis</keyword>
<evidence type="ECO:0000256" key="9">
    <source>
        <dbReference type="ARBA" id="ARBA00022960"/>
    </source>
</evidence>
<dbReference type="SUPFAM" id="SSF53623">
    <property type="entry name" value="MurD-like peptide ligases, catalytic domain"/>
    <property type="match status" value="1"/>
</dbReference>
<evidence type="ECO:0000256" key="12">
    <source>
        <dbReference type="ARBA" id="ARBA00023316"/>
    </source>
</evidence>
<feature type="domain" description="Mur ligase central" evidence="17">
    <location>
        <begin position="118"/>
        <end position="296"/>
    </location>
</feature>
<dbReference type="EMBL" id="JAFJZZ010000007">
    <property type="protein sequence ID" value="MBN7774173.1"/>
    <property type="molecule type" value="Genomic_DNA"/>
</dbReference>
<comment type="similarity">
    <text evidence="14">Belongs to the MurCDEF family.</text>
</comment>
<dbReference type="GO" id="GO:0009252">
    <property type="term" value="P:peptidoglycan biosynthetic process"/>
    <property type="evidence" value="ECO:0007669"/>
    <property type="project" value="UniProtKB-UniRule"/>
</dbReference>
<dbReference type="InterPro" id="IPR036565">
    <property type="entry name" value="Mur-like_cat_sf"/>
</dbReference>
<evidence type="ECO:0000256" key="2">
    <source>
        <dbReference type="ARBA" id="ARBA00004752"/>
    </source>
</evidence>
<keyword evidence="19" id="KW-1185">Reference proteome</keyword>
<evidence type="ECO:0000256" key="3">
    <source>
        <dbReference type="ARBA" id="ARBA00012211"/>
    </source>
</evidence>
<dbReference type="EC" id="6.3.2.8" evidence="3 14"/>
<accession>A0A939DBD0</accession>
<dbReference type="Proteomes" id="UP000664545">
    <property type="component" value="Unassembled WGS sequence"/>
</dbReference>
<dbReference type="GO" id="GO:0071555">
    <property type="term" value="P:cell wall organization"/>
    <property type="evidence" value="ECO:0007669"/>
    <property type="project" value="UniProtKB-KW"/>
</dbReference>
<sequence>MEELTVINLSDYKHIHCIGIGGIGLSAIAEILLDRGYTVSGSDMKESEITDRLIAKGAHVYLGQREKNVEGADLIIYSSAVTQDNPEMIRAVELNIPAVTRATILGVLMSEYKNSIAVSGTHGKTTTTSMVSLILEKAQKDPTILVGGNLSEIGGNCKVGKSEFFVTEACEYMDSFLSLRPKIEIILNIDSDHLDYFKDIDHIVNSFKKFAALVGKDGKIIAYEANPFVNGVIKDLPNAVTFGFNQNCTYYVTGITFNAFGMPQFYVNHKDKKLCTIQLAIPGEHNILNALAAFACCHSLGIEAEEIVATLESYTGTERRFDVIGVTNDNIQIVDDYAHHPTEIKATLAAAQNIPHKDLWCLFQPHTYTRTLALFDEFAESFELADKIVIAEIYAAREKNVYKISSKELVNEIKRANPTKDVYYFSDFEEIANFVINNAQSGDLVITMGAGDIYKVAEIILEKDRRR</sequence>
<dbReference type="Gene3D" id="3.40.1190.10">
    <property type="entry name" value="Mur-like, catalytic domain"/>
    <property type="match status" value="1"/>
</dbReference>
<dbReference type="GO" id="GO:0005524">
    <property type="term" value="F:ATP binding"/>
    <property type="evidence" value="ECO:0007669"/>
    <property type="project" value="UniProtKB-UniRule"/>
</dbReference>
<feature type="domain" description="Mur ligase N-terminal catalytic" evidence="15">
    <location>
        <begin position="14"/>
        <end position="112"/>
    </location>
</feature>
<evidence type="ECO:0000256" key="7">
    <source>
        <dbReference type="ARBA" id="ARBA00022741"/>
    </source>
</evidence>
<dbReference type="Gene3D" id="3.90.190.20">
    <property type="entry name" value="Mur ligase, C-terminal domain"/>
    <property type="match status" value="1"/>
</dbReference>
<keyword evidence="5 14" id="KW-0436">Ligase</keyword>
<dbReference type="HAMAP" id="MF_00046">
    <property type="entry name" value="MurC"/>
    <property type="match status" value="1"/>
</dbReference>
<keyword evidence="6 14" id="KW-0132">Cell division</keyword>
<keyword evidence="8 14" id="KW-0067">ATP-binding</keyword>
<keyword evidence="9 14" id="KW-0133">Cell shape</keyword>